<dbReference type="GO" id="GO:0008270">
    <property type="term" value="F:zinc ion binding"/>
    <property type="evidence" value="ECO:0007669"/>
    <property type="project" value="InterPro"/>
</dbReference>
<dbReference type="PANTHER" id="PTHR43844">
    <property type="entry name" value="METHIONINE SYNTHASE"/>
    <property type="match status" value="1"/>
</dbReference>
<gene>
    <name evidence="2" type="ORF">BN869_000012051_1</name>
</gene>
<organism evidence="2">
    <name type="scientific">Bionectria ochroleuca</name>
    <name type="common">Gliocladium roseum</name>
    <dbReference type="NCBI Taxonomy" id="29856"/>
    <lineage>
        <taxon>Eukaryota</taxon>
        <taxon>Fungi</taxon>
        <taxon>Dikarya</taxon>
        <taxon>Ascomycota</taxon>
        <taxon>Pezizomycotina</taxon>
        <taxon>Sordariomycetes</taxon>
        <taxon>Hypocreomycetidae</taxon>
        <taxon>Hypocreales</taxon>
        <taxon>Bionectriaceae</taxon>
        <taxon>Clonostachys</taxon>
    </lineage>
</organism>
<dbReference type="Pfam" id="PF01717">
    <property type="entry name" value="Meth_synt_2"/>
    <property type="match status" value="1"/>
</dbReference>
<dbReference type="PANTHER" id="PTHR43844:SF2">
    <property type="entry name" value="SYNTHASE, VITAMIN-B12 INDEPENDENT, PUTATIVE (AFU_ORTHOLOGUE AFUA_3G12060)-RELATED"/>
    <property type="match status" value="1"/>
</dbReference>
<feature type="domain" description="Cobalamin-independent methionine synthase MetE C-terminal/archaeal" evidence="1">
    <location>
        <begin position="176"/>
        <end position="364"/>
    </location>
</feature>
<dbReference type="GO" id="GO:0009086">
    <property type="term" value="P:methionine biosynthetic process"/>
    <property type="evidence" value="ECO:0007669"/>
    <property type="project" value="InterPro"/>
</dbReference>
<dbReference type="Gene3D" id="3.20.20.210">
    <property type="match status" value="1"/>
</dbReference>
<protein>
    <recommendedName>
        <fullName evidence="1">Cobalamin-independent methionine synthase MetE C-terminal/archaeal domain-containing protein</fullName>
    </recommendedName>
</protein>
<dbReference type="InterPro" id="IPR002629">
    <property type="entry name" value="Met_Synth_C/arc"/>
</dbReference>
<dbReference type="EMBL" id="CDPU01000060">
    <property type="protein sequence ID" value="CEO55993.1"/>
    <property type="molecule type" value="Genomic_DNA"/>
</dbReference>
<sequence>MPPLFRADHIGSLIRPTRLRDVTQSIGFYEQIEASDDLVAVHEGIRYAAKQQLALSVRPITTGEFDRRFFLGGFFENLEGMETHHAVPIEGGPFRSGLFHLNGIAKLGHKTWPTWVATGKIKHVEPCFLDSWDRLKAAVPPPQWKECKLTLPSVTSQHIHMKRGEAYLPGVYSSDKEYFTDLIVAYRKELQILYDAGLRSVQVDDPLFTCFVDQNFLNSLKHEGVDPNELLLLYIWAHNECLRDLPKDFHVGIHICRGNAPKNVLDEFGPHSSFEPIAQRVFGGLDFHTLYLQVDEGDLEPLRFIPRGTNVVLGVVDTKTPELEQVEAIVKRVREAAGVIAKGQERPVEEVMADSIAVSPTCGFCSVIFFDGVQGERRMWEKLCLVQDVARHIWPGSATKP</sequence>
<dbReference type="InterPro" id="IPR038071">
    <property type="entry name" value="UROD/MetE-like_sf"/>
</dbReference>
<proteinExistence type="predicted"/>
<dbReference type="CDD" id="cd03311">
    <property type="entry name" value="CIMS_C_terminal_like"/>
    <property type="match status" value="1"/>
</dbReference>
<accession>A0A0B7KEI7</accession>
<name>A0A0B7KEI7_BIOOC</name>
<dbReference type="GO" id="GO:0003871">
    <property type="term" value="F:5-methyltetrahydropteroyltriglutamate-homocysteine S-methyltransferase activity"/>
    <property type="evidence" value="ECO:0007669"/>
    <property type="project" value="InterPro"/>
</dbReference>
<dbReference type="AlphaFoldDB" id="A0A0B7KEI7"/>
<reference evidence="2" key="1">
    <citation type="submission" date="2015-01" db="EMBL/GenBank/DDBJ databases">
        <authorList>
            <person name="Durling Mikael"/>
        </authorList>
    </citation>
    <scope>NUCLEOTIDE SEQUENCE</scope>
</reference>
<dbReference type="SUPFAM" id="SSF51726">
    <property type="entry name" value="UROD/MetE-like"/>
    <property type="match status" value="1"/>
</dbReference>
<evidence type="ECO:0000259" key="1">
    <source>
        <dbReference type="Pfam" id="PF01717"/>
    </source>
</evidence>
<evidence type="ECO:0000313" key="2">
    <source>
        <dbReference type="EMBL" id="CEO55993.1"/>
    </source>
</evidence>